<feature type="region of interest" description="Disordered" evidence="1">
    <location>
        <begin position="217"/>
        <end position="306"/>
    </location>
</feature>
<sequence length="306" mass="31283">MRVLVVVPPFAGHVNPVVGVAAELAARGHRVAWAGDPDLLGKLLPAGATVHPCAGPVLARPPELRGFAALKHLWDDVLVPLTAAMAPGVEAAVDAERPDVVLADQQAFAGAFAAQRRGIPWATSATTSAELVDPLAGLPAVAARITDQLADLRARHGDPADTADPRFSPHLVIAFTSQALAGEVPGVRFVGPVARPPEPHDFDFSRLDPERPLVYVSSAPSTTTRAPASSASARRPSPSGPGCRASSSTPPAPSAPRTSSPRPASRSPSCSTAPPRSSATRATTPCASPSPAASRSSSPPSATTSR</sequence>
<gene>
    <name evidence="2" type="ORF">ACFQV2_15440</name>
</gene>
<dbReference type="Proteomes" id="UP001596512">
    <property type="component" value="Unassembled WGS sequence"/>
</dbReference>
<organism evidence="2 3">
    <name type="scientific">Actinokineospora soli</name>
    <dbReference type="NCBI Taxonomy" id="1048753"/>
    <lineage>
        <taxon>Bacteria</taxon>
        <taxon>Bacillati</taxon>
        <taxon>Actinomycetota</taxon>
        <taxon>Actinomycetes</taxon>
        <taxon>Pseudonocardiales</taxon>
        <taxon>Pseudonocardiaceae</taxon>
        <taxon>Actinokineospora</taxon>
    </lineage>
</organism>
<reference evidence="3" key="1">
    <citation type="journal article" date="2019" name="Int. J. Syst. Evol. Microbiol.">
        <title>The Global Catalogue of Microorganisms (GCM) 10K type strain sequencing project: providing services to taxonomists for standard genome sequencing and annotation.</title>
        <authorList>
            <consortium name="The Broad Institute Genomics Platform"/>
            <consortium name="The Broad Institute Genome Sequencing Center for Infectious Disease"/>
            <person name="Wu L."/>
            <person name="Ma J."/>
        </authorList>
    </citation>
    <scope>NUCLEOTIDE SEQUENCE [LARGE SCALE GENOMIC DNA]</scope>
    <source>
        <strain evidence="3">JCM 17695</strain>
    </source>
</reference>
<protein>
    <submittedName>
        <fullName evidence="2">Glycosyltransferase</fullName>
    </submittedName>
</protein>
<keyword evidence="3" id="KW-1185">Reference proteome</keyword>
<comment type="caution">
    <text evidence="2">The sequence shown here is derived from an EMBL/GenBank/DDBJ whole genome shotgun (WGS) entry which is preliminary data.</text>
</comment>
<evidence type="ECO:0000256" key="1">
    <source>
        <dbReference type="SAM" id="MobiDB-lite"/>
    </source>
</evidence>
<evidence type="ECO:0000313" key="2">
    <source>
        <dbReference type="EMBL" id="MFC7614711.1"/>
    </source>
</evidence>
<dbReference type="Gene3D" id="3.40.50.2000">
    <property type="entry name" value="Glycogen Phosphorylase B"/>
    <property type="match status" value="2"/>
</dbReference>
<proteinExistence type="predicted"/>
<accession>A0ABW2TMT1</accession>
<name>A0ABW2TMT1_9PSEU</name>
<dbReference type="EMBL" id="JBHTEY010000004">
    <property type="protein sequence ID" value="MFC7614711.1"/>
    <property type="molecule type" value="Genomic_DNA"/>
</dbReference>
<evidence type="ECO:0000313" key="3">
    <source>
        <dbReference type="Proteomes" id="UP001596512"/>
    </source>
</evidence>
<dbReference type="SUPFAM" id="SSF53756">
    <property type="entry name" value="UDP-Glycosyltransferase/glycogen phosphorylase"/>
    <property type="match status" value="1"/>
</dbReference>